<protein>
    <submittedName>
        <fullName evidence="4">Ankyrin repeat-containing domain protein</fullName>
    </submittedName>
</protein>
<organism evidence="4 5">
    <name type="scientific">Cercophora scortea</name>
    <dbReference type="NCBI Taxonomy" id="314031"/>
    <lineage>
        <taxon>Eukaryota</taxon>
        <taxon>Fungi</taxon>
        <taxon>Dikarya</taxon>
        <taxon>Ascomycota</taxon>
        <taxon>Pezizomycotina</taxon>
        <taxon>Sordariomycetes</taxon>
        <taxon>Sordariomycetidae</taxon>
        <taxon>Sordariales</taxon>
        <taxon>Lasiosphaeriaceae</taxon>
        <taxon>Cercophora</taxon>
    </lineage>
</organism>
<feature type="repeat" description="ANK" evidence="3">
    <location>
        <begin position="162"/>
        <end position="194"/>
    </location>
</feature>
<reference evidence="4" key="2">
    <citation type="submission" date="2023-06" db="EMBL/GenBank/DDBJ databases">
        <authorList>
            <consortium name="Lawrence Berkeley National Laboratory"/>
            <person name="Haridas S."/>
            <person name="Hensen N."/>
            <person name="Bonometti L."/>
            <person name="Westerberg I."/>
            <person name="Brannstrom I.O."/>
            <person name="Guillou S."/>
            <person name="Cros-Aarteil S."/>
            <person name="Calhoun S."/>
            <person name="Kuo A."/>
            <person name="Mondo S."/>
            <person name="Pangilinan J."/>
            <person name="Riley R."/>
            <person name="Labutti K."/>
            <person name="Andreopoulos B."/>
            <person name="Lipzen A."/>
            <person name="Chen C."/>
            <person name="Yanf M."/>
            <person name="Daum C."/>
            <person name="Ng V."/>
            <person name="Clum A."/>
            <person name="Steindorff A."/>
            <person name="Ohm R."/>
            <person name="Martin F."/>
            <person name="Silar P."/>
            <person name="Natvig D."/>
            <person name="Lalanne C."/>
            <person name="Gautier V."/>
            <person name="Ament-Velasquez S.L."/>
            <person name="Kruys A."/>
            <person name="Hutchinson M.I."/>
            <person name="Powell A.J."/>
            <person name="Barry K."/>
            <person name="Miller A.N."/>
            <person name="Grigoriev I.V."/>
            <person name="Debuchy R."/>
            <person name="Gladieux P."/>
            <person name="Thoren M.H."/>
            <person name="Johannesson H."/>
        </authorList>
    </citation>
    <scope>NUCLEOTIDE SEQUENCE</scope>
    <source>
        <strain evidence="4">SMH4131-1</strain>
    </source>
</reference>
<dbReference type="AlphaFoldDB" id="A0AAE0I2U0"/>
<proteinExistence type="predicted"/>
<keyword evidence="2 3" id="KW-0040">ANK repeat</keyword>
<sequence length="544" mass="61101">MTNAGASMHLRVPRIVDTGGLGMWLWYGQNDTILKWIRRNRILLTDICTCHEDGERIFRHIVDSGNYKLVWSLIERGLCTEIDGRSLPWIVRRTIRAQRYARSRVHDNTEELRCLRRILETDEEDDVVASTIIHDSIRGTLCMDLEDAIAACPSDLNTLDEGGLAPLHWAIFMDDLEAVHVLMRHSASVDIHSEPDRMTPLHYAACSNSTGKAVITVLLEYGAHLDARDLYGHTALHLAAYDVDKVRILLDAGAMPNSTDNWGQSPLCQWTSLDGAEVPSLSELLRAGADINLGDHDGNTPLLFKPGTMANAGLASFLIRNGASIHQVNKAGQSILHSIACLMSLVSGREPITRFLRTFQLQGLNPDARDSSGDSPSKSLAWQAANRWNGFPWNATESRIFEFFALIFEIRCRNWHSGLFLDSQAELMADGSHNRLRNWLGWQWQRLHDDPELEGSPWECLSCGTGKLEPVDTPPNPRWPCHPQLCIWKDSFFDAADDFDNYDIGILFENSQDQLEDSAGTAMMDDCDERDDLDAGEFVDALEY</sequence>
<dbReference type="EMBL" id="JAUEPO010000008">
    <property type="protein sequence ID" value="KAK3317142.1"/>
    <property type="molecule type" value="Genomic_DNA"/>
</dbReference>
<dbReference type="PANTHER" id="PTHR24161:SF124">
    <property type="entry name" value="TRANSIENT RECEPTOR POTENTIAL CHANNEL PYREXIA"/>
    <property type="match status" value="1"/>
</dbReference>
<reference evidence="4" key="1">
    <citation type="journal article" date="2023" name="Mol. Phylogenet. Evol.">
        <title>Genome-scale phylogeny and comparative genomics of the fungal order Sordariales.</title>
        <authorList>
            <person name="Hensen N."/>
            <person name="Bonometti L."/>
            <person name="Westerberg I."/>
            <person name="Brannstrom I.O."/>
            <person name="Guillou S."/>
            <person name="Cros-Aarteil S."/>
            <person name="Calhoun S."/>
            <person name="Haridas S."/>
            <person name="Kuo A."/>
            <person name="Mondo S."/>
            <person name="Pangilinan J."/>
            <person name="Riley R."/>
            <person name="LaButti K."/>
            <person name="Andreopoulos B."/>
            <person name="Lipzen A."/>
            <person name="Chen C."/>
            <person name="Yan M."/>
            <person name="Daum C."/>
            <person name="Ng V."/>
            <person name="Clum A."/>
            <person name="Steindorff A."/>
            <person name="Ohm R.A."/>
            <person name="Martin F."/>
            <person name="Silar P."/>
            <person name="Natvig D.O."/>
            <person name="Lalanne C."/>
            <person name="Gautier V."/>
            <person name="Ament-Velasquez S.L."/>
            <person name="Kruys A."/>
            <person name="Hutchinson M.I."/>
            <person name="Powell A.J."/>
            <person name="Barry K."/>
            <person name="Miller A.N."/>
            <person name="Grigoriev I.V."/>
            <person name="Debuchy R."/>
            <person name="Gladieux P."/>
            <person name="Hiltunen Thoren M."/>
            <person name="Johannesson H."/>
        </authorList>
    </citation>
    <scope>NUCLEOTIDE SEQUENCE</scope>
    <source>
        <strain evidence="4">SMH4131-1</strain>
    </source>
</reference>
<dbReference type="PROSITE" id="PS50297">
    <property type="entry name" value="ANK_REP_REGION"/>
    <property type="match status" value="2"/>
</dbReference>
<dbReference type="PROSITE" id="PS50088">
    <property type="entry name" value="ANK_REPEAT"/>
    <property type="match status" value="2"/>
</dbReference>
<accession>A0AAE0I2U0</accession>
<evidence type="ECO:0000256" key="1">
    <source>
        <dbReference type="ARBA" id="ARBA00022737"/>
    </source>
</evidence>
<dbReference type="InterPro" id="IPR036770">
    <property type="entry name" value="Ankyrin_rpt-contain_sf"/>
</dbReference>
<evidence type="ECO:0000313" key="5">
    <source>
        <dbReference type="Proteomes" id="UP001286456"/>
    </source>
</evidence>
<dbReference type="SMART" id="SM00248">
    <property type="entry name" value="ANK"/>
    <property type="match status" value="3"/>
</dbReference>
<dbReference type="Proteomes" id="UP001286456">
    <property type="component" value="Unassembled WGS sequence"/>
</dbReference>
<dbReference type="InterPro" id="IPR002110">
    <property type="entry name" value="Ankyrin_rpt"/>
</dbReference>
<dbReference type="SUPFAM" id="SSF48403">
    <property type="entry name" value="Ankyrin repeat"/>
    <property type="match status" value="1"/>
</dbReference>
<dbReference type="Pfam" id="PF12796">
    <property type="entry name" value="Ank_2"/>
    <property type="match status" value="1"/>
</dbReference>
<evidence type="ECO:0000256" key="3">
    <source>
        <dbReference type="PROSITE-ProRule" id="PRU00023"/>
    </source>
</evidence>
<keyword evidence="5" id="KW-1185">Reference proteome</keyword>
<evidence type="ECO:0000313" key="4">
    <source>
        <dbReference type="EMBL" id="KAK3317142.1"/>
    </source>
</evidence>
<evidence type="ECO:0000256" key="2">
    <source>
        <dbReference type="ARBA" id="ARBA00023043"/>
    </source>
</evidence>
<keyword evidence="1" id="KW-0677">Repeat</keyword>
<dbReference type="Gene3D" id="1.25.40.20">
    <property type="entry name" value="Ankyrin repeat-containing domain"/>
    <property type="match status" value="1"/>
</dbReference>
<comment type="caution">
    <text evidence="4">The sequence shown here is derived from an EMBL/GenBank/DDBJ whole genome shotgun (WGS) entry which is preliminary data.</text>
</comment>
<dbReference type="PANTHER" id="PTHR24161">
    <property type="entry name" value="ANK_REP_REGION DOMAIN-CONTAINING PROTEIN-RELATED"/>
    <property type="match status" value="1"/>
</dbReference>
<feature type="repeat" description="ANK" evidence="3">
    <location>
        <begin position="196"/>
        <end position="230"/>
    </location>
</feature>
<gene>
    <name evidence="4" type="ORF">B0T19DRAFT_435936</name>
</gene>
<name>A0AAE0I2U0_9PEZI</name>